<comment type="caution">
    <text evidence="2">The sequence shown here is derived from an EMBL/GenBank/DDBJ whole genome shotgun (WGS) entry which is preliminary data.</text>
</comment>
<feature type="transmembrane region" description="Helical" evidence="1">
    <location>
        <begin position="252"/>
        <end position="276"/>
    </location>
</feature>
<dbReference type="eggNOG" id="ENOG5033H40">
    <property type="taxonomic scope" value="Bacteria"/>
</dbReference>
<dbReference type="Proteomes" id="UP000051500">
    <property type="component" value="Unassembled WGS sequence"/>
</dbReference>
<proteinExistence type="predicted"/>
<keyword evidence="1" id="KW-1133">Transmembrane helix</keyword>
<dbReference type="EMBL" id="JQBZ01000025">
    <property type="protein sequence ID" value="KRN88654.1"/>
    <property type="molecule type" value="Genomic_DNA"/>
</dbReference>
<reference evidence="2 3" key="1">
    <citation type="journal article" date="2015" name="Genome Announc.">
        <title>Expanding the biotechnology potential of lactobacilli through comparative genomics of 213 strains and associated genera.</title>
        <authorList>
            <person name="Sun Z."/>
            <person name="Harris H.M."/>
            <person name="McCann A."/>
            <person name="Guo C."/>
            <person name="Argimon S."/>
            <person name="Zhang W."/>
            <person name="Yang X."/>
            <person name="Jeffery I.B."/>
            <person name="Cooney J.C."/>
            <person name="Kagawa T.F."/>
            <person name="Liu W."/>
            <person name="Song Y."/>
            <person name="Salvetti E."/>
            <person name="Wrobel A."/>
            <person name="Rasinkangas P."/>
            <person name="Parkhill J."/>
            <person name="Rea M.C."/>
            <person name="O'Sullivan O."/>
            <person name="Ritari J."/>
            <person name="Douillard F.P."/>
            <person name="Paul Ross R."/>
            <person name="Yang R."/>
            <person name="Briner A.E."/>
            <person name="Felis G.E."/>
            <person name="de Vos W.M."/>
            <person name="Barrangou R."/>
            <person name="Klaenhammer T.R."/>
            <person name="Caufield P.W."/>
            <person name="Cui Y."/>
            <person name="Zhang H."/>
            <person name="O'Toole P.W."/>
        </authorList>
    </citation>
    <scope>NUCLEOTIDE SEQUENCE [LARGE SCALE GENOMIC DNA]</scope>
    <source>
        <strain evidence="2 3">DSM 22408</strain>
    </source>
</reference>
<evidence type="ECO:0008006" key="4">
    <source>
        <dbReference type="Google" id="ProtNLM"/>
    </source>
</evidence>
<keyword evidence="1" id="KW-0472">Membrane</keyword>
<dbReference type="PATRIC" id="fig|1122146.4.peg.635"/>
<evidence type="ECO:0000313" key="3">
    <source>
        <dbReference type="Proteomes" id="UP000051500"/>
    </source>
</evidence>
<sequence length="311" mass="35877">MAFISVFTFYKIQERDYINKLNNSNLSLDAYKVTFKDNPTFEDVFNKIHNDKKIKNIQMHLTNPQQPQITYFYGKGDFATPPMDSGDFFSDADFSTNVSVAVVGKNIVKQLYTPKDQSYLKMGNKYIPVIGVMGDKYTSKLDNKIFLTCPIKKSQELHLKGYQVKLDGKAKLDPDTLKKELSLTTVQLVTPKNILVPKQSWIGKHKWEVVALVAVVIGVIFEMVIWITLSRKQYLEAIFMNKTPERFVFEQWEYYALFTGLGSILGTLIGLFSVNLETYRWVLTYLGIIYILANILFYLLMQAKVKTFKKN</sequence>
<evidence type="ECO:0000256" key="1">
    <source>
        <dbReference type="SAM" id="Phobius"/>
    </source>
</evidence>
<dbReference type="STRING" id="1122146.IV53_GL000619"/>
<protein>
    <recommendedName>
        <fullName evidence="4">MacB-like periplasmic core domain-containing protein</fullName>
    </recommendedName>
</protein>
<evidence type="ECO:0000313" key="2">
    <source>
        <dbReference type="EMBL" id="KRN88654.1"/>
    </source>
</evidence>
<organism evidence="2 3">
    <name type="scientific">Ligilactobacillus ceti DSM 22408</name>
    <dbReference type="NCBI Taxonomy" id="1122146"/>
    <lineage>
        <taxon>Bacteria</taxon>
        <taxon>Bacillati</taxon>
        <taxon>Bacillota</taxon>
        <taxon>Bacilli</taxon>
        <taxon>Lactobacillales</taxon>
        <taxon>Lactobacillaceae</taxon>
        <taxon>Ligilactobacillus</taxon>
    </lineage>
</organism>
<gene>
    <name evidence="2" type="ORF">IV53_GL000619</name>
</gene>
<keyword evidence="1" id="KW-0812">Transmembrane</keyword>
<name>A0A0R2KH12_9LACO</name>
<keyword evidence="3" id="KW-1185">Reference proteome</keyword>
<feature type="transmembrane region" description="Helical" evidence="1">
    <location>
        <begin position="209"/>
        <end position="231"/>
    </location>
</feature>
<accession>A0A0R2KH12</accession>
<dbReference type="AlphaFoldDB" id="A0A0R2KH12"/>
<feature type="transmembrane region" description="Helical" evidence="1">
    <location>
        <begin position="282"/>
        <end position="301"/>
    </location>
</feature>